<evidence type="ECO:0000256" key="2">
    <source>
        <dbReference type="ARBA" id="ARBA00023125"/>
    </source>
</evidence>
<dbReference type="AlphaFoldDB" id="A0A564U083"/>
<reference evidence="6 7" key="1">
    <citation type="submission" date="2019-07" db="EMBL/GenBank/DDBJ databases">
        <authorList>
            <person name="Hibberd C M."/>
            <person name="Gehrig L. J."/>
            <person name="Chang H.-W."/>
            <person name="Venkatesh S."/>
        </authorList>
    </citation>
    <scope>NUCLEOTIDE SEQUENCE [LARGE SCALE GENOMIC DNA]</scope>
    <source>
        <strain evidence="6">Dorea_longicatena_SSTS_Bg7063</strain>
    </source>
</reference>
<dbReference type="EMBL" id="CABHNM010000045">
    <property type="protein sequence ID" value="VUX12842.1"/>
    <property type="molecule type" value="Genomic_DNA"/>
</dbReference>
<dbReference type="InterPro" id="IPR041612">
    <property type="entry name" value="YfiR_C"/>
</dbReference>
<feature type="DNA-binding region" description="H-T-H motif" evidence="4">
    <location>
        <begin position="29"/>
        <end position="48"/>
    </location>
</feature>
<dbReference type="Proteomes" id="UP000398619">
    <property type="component" value="Unassembled WGS sequence"/>
</dbReference>
<evidence type="ECO:0000313" key="7">
    <source>
        <dbReference type="Proteomes" id="UP000398619"/>
    </source>
</evidence>
<dbReference type="Pfam" id="PF17922">
    <property type="entry name" value="TetR_C_17"/>
    <property type="match status" value="1"/>
</dbReference>
<dbReference type="Pfam" id="PF00440">
    <property type="entry name" value="TetR_N"/>
    <property type="match status" value="1"/>
</dbReference>
<keyword evidence="2 4" id="KW-0238">DNA-binding</keyword>
<proteinExistence type="predicted"/>
<accession>A0A564U083</accession>
<evidence type="ECO:0000256" key="4">
    <source>
        <dbReference type="PROSITE-ProRule" id="PRU00335"/>
    </source>
</evidence>
<evidence type="ECO:0000256" key="1">
    <source>
        <dbReference type="ARBA" id="ARBA00023015"/>
    </source>
</evidence>
<feature type="domain" description="HTH tetR-type" evidence="5">
    <location>
        <begin position="6"/>
        <end position="66"/>
    </location>
</feature>
<keyword evidence="3" id="KW-0804">Transcription</keyword>
<dbReference type="PANTHER" id="PTHR47506">
    <property type="entry name" value="TRANSCRIPTIONAL REGULATORY PROTEIN"/>
    <property type="match status" value="1"/>
</dbReference>
<evidence type="ECO:0000256" key="3">
    <source>
        <dbReference type="ARBA" id="ARBA00023163"/>
    </source>
</evidence>
<dbReference type="PRINTS" id="PR00455">
    <property type="entry name" value="HTHTETR"/>
</dbReference>
<organism evidence="6 7">
    <name type="scientific">Dorea longicatena</name>
    <dbReference type="NCBI Taxonomy" id="88431"/>
    <lineage>
        <taxon>Bacteria</taxon>
        <taxon>Bacillati</taxon>
        <taxon>Bacillota</taxon>
        <taxon>Clostridia</taxon>
        <taxon>Lachnospirales</taxon>
        <taxon>Lachnospiraceae</taxon>
        <taxon>Dorea</taxon>
    </lineage>
</organism>
<evidence type="ECO:0000313" key="6">
    <source>
        <dbReference type="EMBL" id="VUX12842.1"/>
    </source>
</evidence>
<gene>
    <name evidence="6" type="primary">yfiR</name>
    <name evidence="6" type="ORF">DLSSTS7063_00240</name>
</gene>
<protein>
    <submittedName>
        <fullName evidence="6">Putative HTH-type transcriptional regulator YfiR</fullName>
    </submittedName>
</protein>
<dbReference type="PROSITE" id="PS50977">
    <property type="entry name" value="HTH_TETR_2"/>
    <property type="match status" value="1"/>
</dbReference>
<evidence type="ECO:0000259" key="5">
    <source>
        <dbReference type="PROSITE" id="PS50977"/>
    </source>
</evidence>
<dbReference type="GO" id="GO:0003677">
    <property type="term" value="F:DNA binding"/>
    <property type="evidence" value="ECO:0007669"/>
    <property type="project" value="UniProtKB-UniRule"/>
</dbReference>
<dbReference type="InterPro" id="IPR001647">
    <property type="entry name" value="HTH_TetR"/>
</dbReference>
<name>A0A564U083_9FIRM</name>
<dbReference type="InterPro" id="IPR009057">
    <property type="entry name" value="Homeodomain-like_sf"/>
</dbReference>
<sequence>MSKKGSETKRLIKEQAYKLFAIRGFKDVTMKDICEITGLSRGGLYRHYDSTDQIFSEIIETFLVAQNNSFKEKMEEKIPAPQILDEILQKYRDEMIDSESSLSIAIYEYFSSKKIEGNDNLLIKQYKASFNSWDALIQYGISRKEFNQVDIAGVFDLLVFAYQGVRMYSQLMNIDDSVPEKIIEQIKKILIKEG</sequence>
<dbReference type="Gene3D" id="1.10.357.10">
    <property type="entry name" value="Tetracycline Repressor, domain 2"/>
    <property type="match status" value="1"/>
</dbReference>
<dbReference type="SUPFAM" id="SSF46689">
    <property type="entry name" value="Homeodomain-like"/>
    <property type="match status" value="1"/>
</dbReference>
<dbReference type="Gene3D" id="1.10.10.60">
    <property type="entry name" value="Homeodomain-like"/>
    <property type="match status" value="1"/>
</dbReference>
<dbReference type="PANTHER" id="PTHR47506:SF3">
    <property type="entry name" value="HTH-TYPE TRANSCRIPTIONAL REGULATOR LMRA"/>
    <property type="match status" value="1"/>
</dbReference>
<dbReference type="RefSeq" id="WP_144100941.1">
    <property type="nucleotide sequence ID" value="NZ_CABHNM010000045.1"/>
</dbReference>
<keyword evidence="1" id="KW-0805">Transcription regulation</keyword>